<feature type="compositionally biased region" description="Polar residues" evidence="1">
    <location>
        <begin position="56"/>
        <end position="66"/>
    </location>
</feature>
<feature type="region of interest" description="Disordered" evidence="1">
    <location>
        <begin position="85"/>
        <end position="243"/>
    </location>
</feature>
<evidence type="ECO:0000256" key="1">
    <source>
        <dbReference type="SAM" id="MobiDB-lite"/>
    </source>
</evidence>
<gene>
    <name evidence="2" type="ORF">NKR19_g5111</name>
</gene>
<proteinExistence type="predicted"/>
<keyword evidence="3" id="KW-1185">Reference proteome</keyword>
<sequence>MADPPRPSRLPRPQIYVHVEYGVSWSADRPPRNHEVTYRSRGLRERLPSFPRQVPAPNTNYLSNAVPQYPPAPYDWDMYHGYYAPYAPPPHQYQSPPQQGDEEPRRSSRSDSRSSHERGRSAPPPFGNNPWDVDVSQPPRDTYQGPSTGQRQPPEVWKALPEVPTRFRLGEDDQPWDTWSIPYGYDPEAHPQDDEYRHPSASEPSTAVPSGSNMVSAASPTEVSTFSPGPSGPGFRPDDPGRVHELSTLGAALMTVDNGFENQWWYQGQREAVDTGSVVGETILSPQRFSRNSLGWAVASNGSGRFDGLSFATADVAVSPLPSFASPDTTAAYPTLTRSLSTRSDELFFTERSRNSLPG</sequence>
<feature type="compositionally biased region" description="Basic and acidic residues" evidence="1">
    <location>
        <begin position="187"/>
        <end position="200"/>
    </location>
</feature>
<dbReference type="Proteomes" id="UP001174691">
    <property type="component" value="Unassembled WGS sequence"/>
</dbReference>
<evidence type="ECO:0000313" key="3">
    <source>
        <dbReference type="Proteomes" id="UP001174691"/>
    </source>
</evidence>
<evidence type="ECO:0000313" key="2">
    <source>
        <dbReference type="EMBL" id="KAJ9150953.1"/>
    </source>
</evidence>
<feature type="compositionally biased region" description="Polar residues" evidence="1">
    <location>
        <begin position="202"/>
        <end position="225"/>
    </location>
</feature>
<protein>
    <submittedName>
        <fullName evidence="2">Uncharacterized protein</fullName>
    </submittedName>
</protein>
<dbReference type="AlphaFoldDB" id="A0AA38RYX7"/>
<dbReference type="EMBL" id="JANBVN010000068">
    <property type="protein sequence ID" value="KAJ9150953.1"/>
    <property type="molecule type" value="Genomic_DNA"/>
</dbReference>
<feature type="region of interest" description="Disordered" evidence="1">
    <location>
        <begin position="24"/>
        <end position="66"/>
    </location>
</feature>
<feature type="compositionally biased region" description="Basic and acidic residues" evidence="1">
    <location>
        <begin position="102"/>
        <end position="120"/>
    </location>
</feature>
<accession>A0AA38RYX7</accession>
<name>A0AA38RYX7_9PEZI</name>
<feature type="compositionally biased region" description="Low complexity" evidence="1">
    <location>
        <begin position="226"/>
        <end position="235"/>
    </location>
</feature>
<organism evidence="2 3">
    <name type="scientific">Coniochaeta hoffmannii</name>
    <dbReference type="NCBI Taxonomy" id="91930"/>
    <lineage>
        <taxon>Eukaryota</taxon>
        <taxon>Fungi</taxon>
        <taxon>Dikarya</taxon>
        <taxon>Ascomycota</taxon>
        <taxon>Pezizomycotina</taxon>
        <taxon>Sordariomycetes</taxon>
        <taxon>Sordariomycetidae</taxon>
        <taxon>Coniochaetales</taxon>
        <taxon>Coniochaetaceae</taxon>
        <taxon>Coniochaeta</taxon>
    </lineage>
</organism>
<comment type="caution">
    <text evidence="2">The sequence shown here is derived from an EMBL/GenBank/DDBJ whole genome shotgun (WGS) entry which is preliminary data.</text>
</comment>
<feature type="compositionally biased region" description="Basic and acidic residues" evidence="1">
    <location>
        <begin position="29"/>
        <end position="47"/>
    </location>
</feature>
<reference evidence="2" key="1">
    <citation type="submission" date="2022-07" db="EMBL/GenBank/DDBJ databases">
        <title>Fungi with potential for degradation of polypropylene.</title>
        <authorList>
            <person name="Gostincar C."/>
        </authorList>
    </citation>
    <scope>NUCLEOTIDE SEQUENCE</scope>
    <source>
        <strain evidence="2">EXF-13287</strain>
    </source>
</reference>